<gene>
    <name evidence="4" type="ORF">C1704_16880</name>
</gene>
<name>A0A2S5SQG5_9BURK</name>
<dbReference type="PANTHER" id="PTHR43649:SF32">
    <property type="entry name" value="SUGAR BINDING SECRETED PROTEIN"/>
    <property type="match status" value="1"/>
</dbReference>
<dbReference type="Pfam" id="PF01547">
    <property type="entry name" value="SBP_bac_1"/>
    <property type="match status" value="1"/>
</dbReference>
<evidence type="ECO:0000256" key="1">
    <source>
        <dbReference type="ARBA" id="ARBA00004418"/>
    </source>
</evidence>
<reference evidence="4 5" key="1">
    <citation type="submission" date="2018-02" db="EMBL/GenBank/DDBJ databases">
        <title>Reclassifiation of [Polyangium] brachysporum DSM 7029 as Guopingzhaonella breviflexa gen. nov., sp. nov., a member of the family Comamonadaceae.</title>
        <authorList>
            <person name="Tang B."/>
        </authorList>
    </citation>
    <scope>NUCLEOTIDE SEQUENCE [LARGE SCALE GENOMIC DNA]</scope>
    <source>
        <strain evidence="4 5">BCRC 80649</strain>
    </source>
</reference>
<dbReference type="InterPro" id="IPR050490">
    <property type="entry name" value="Bact_solute-bd_prot1"/>
</dbReference>
<dbReference type="RefSeq" id="WP_104303910.1">
    <property type="nucleotide sequence ID" value="NZ_PSNX01000019.1"/>
</dbReference>
<evidence type="ECO:0000313" key="5">
    <source>
        <dbReference type="Proteomes" id="UP000238605"/>
    </source>
</evidence>
<evidence type="ECO:0000256" key="2">
    <source>
        <dbReference type="ARBA" id="ARBA00008520"/>
    </source>
</evidence>
<organism evidence="4 5">
    <name type="scientific">Caldimonas caldifontis</name>
    <dbReference type="NCBI Taxonomy" id="1452508"/>
    <lineage>
        <taxon>Bacteria</taxon>
        <taxon>Pseudomonadati</taxon>
        <taxon>Pseudomonadota</taxon>
        <taxon>Betaproteobacteria</taxon>
        <taxon>Burkholderiales</taxon>
        <taxon>Sphaerotilaceae</taxon>
        <taxon>Caldimonas</taxon>
    </lineage>
</organism>
<dbReference type="PANTHER" id="PTHR43649">
    <property type="entry name" value="ARABINOSE-BINDING PROTEIN-RELATED"/>
    <property type="match status" value="1"/>
</dbReference>
<dbReference type="PROSITE" id="PS51257">
    <property type="entry name" value="PROKAR_LIPOPROTEIN"/>
    <property type="match status" value="1"/>
</dbReference>
<keyword evidence="3" id="KW-0732">Signal</keyword>
<comment type="similarity">
    <text evidence="2">Belongs to the bacterial solute-binding protein 1 family.</text>
</comment>
<dbReference type="AlphaFoldDB" id="A0A2S5SQG5"/>
<dbReference type="Proteomes" id="UP000238605">
    <property type="component" value="Unassembled WGS sequence"/>
</dbReference>
<proteinExistence type="inferred from homology"/>
<evidence type="ECO:0000313" key="4">
    <source>
        <dbReference type="EMBL" id="PPE64980.1"/>
    </source>
</evidence>
<feature type="signal peptide" evidence="3">
    <location>
        <begin position="1"/>
        <end position="20"/>
    </location>
</feature>
<dbReference type="Gene3D" id="3.40.190.10">
    <property type="entry name" value="Periplasmic binding protein-like II"/>
    <property type="match status" value="1"/>
</dbReference>
<dbReference type="OrthoDB" id="8858741at2"/>
<dbReference type="InterPro" id="IPR006059">
    <property type="entry name" value="SBP"/>
</dbReference>
<comment type="caution">
    <text evidence="4">The sequence shown here is derived from an EMBL/GenBank/DDBJ whole genome shotgun (WGS) entry which is preliminary data.</text>
</comment>
<evidence type="ECO:0000256" key="3">
    <source>
        <dbReference type="SAM" id="SignalP"/>
    </source>
</evidence>
<sequence length="413" mass="45191">MKKMWAPLVAAAMGWGVACAQTVTLNVASFPDLDRGIKLAIPLYKKLNPNVEIKLTSLAYADHHTAMTTALATGAGLPDVMAIDMGFIGKFAESGGMEDLSKAPYNAGQFRDQVARFTYPLAMSGQGVMVGMPVDIGPGALFYRKDLLDQAGLSEADLTRSWESYIESGKKLKAATGAWLLASAVDIKDIYIRSNLKDGEGIYFNKQGQPTINNARFRKAFELAKAARTAGIDGKISAWSNEWSEGFKRDRIASQMMGAWLAGHLNNWLAPESKGKWRSAQLPGGAYASWGGSFYGIPKKAQNKQAAWDFIKFLTTNKEMQIEAFRGIDAFPSLLAAQNDPFIEQPIEYLGGQKARVLWKEAASRIPAMSVDKFDPVAAEVVNAELEKVLEQNKDIGQALADAQAQVQRRVRR</sequence>
<dbReference type="SUPFAM" id="SSF53850">
    <property type="entry name" value="Periplasmic binding protein-like II"/>
    <property type="match status" value="1"/>
</dbReference>
<feature type="chain" id="PRO_5015716540" evidence="3">
    <location>
        <begin position="21"/>
        <end position="413"/>
    </location>
</feature>
<dbReference type="EMBL" id="PSNX01000019">
    <property type="protein sequence ID" value="PPE64980.1"/>
    <property type="molecule type" value="Genomic_DNA"/>
</dbReference>
<dbReference type="GO" id="GO:0042597">
    <property type="term" value="C:periplasmic space"/>
    <property type="evidence" value="ECO:0007669"/>
    <property type="project" value="UniProtKB-SubCell"/>
</dbReference>
<protein>
    <submittedName>
        <fullName evidence="4">Sugar ABC transporter substrate-binding protein</fullName>
    </submittedName>
</protein>
<keyword evidence="5" id="KW-1185">Reference proteome</keyword>
<accession>A0A2S5SQG5</accession>
<comment type="subcellular location">
    <subcellularLocation>
        <location evidence="1">Periplasm</location>
    </subcellularLocation>
</comment>